<gene>
    <name evidence="1" type="ORF">HX822_03390</name>
</gene>
<sequence length="81" mass="8752">MNRLGLLRIAEKRDGEAAVGLEVVVPGQELALAAFCTQAFPVIQRMGLAGLGWLKRGRAEKTRSVAKIVRIQGFTDACQSL</sequence>
<dbReference type="EMBL" id="JACARG010000009">
    <property type="protein sequence ID" value="NWE11969.1"/>
    <property type="molecule type" value="Genomic_DNA"/>
</dbReference>
<evidence type="ECO:0000313" key="1">
    <source>
        <dbReference type="EMBL" id="NWE11969.1"/>
    </source>
</evidence>
<accession>A0A7Y8ECA6</accession>
<proteinExistence type="predicted"/>
<name>A0A7Y8ECA6_9PSED</name>
<dbReference type="Proteomes" id="UP000531950">
    <property type="component" value="Unassembled WGS sequence"/>
</dbReference>
<protein>
    <submittedName>
        <fullName evidence="1">Uncharacterized protein</fullName>
    </submittedName>
</protein>
<comment type="caution">
    <text evidence="1">The sequence shown here is derived from an EMBL/GenBank/DDBJ whole genome shotgun (WGS) entry which is preliminary data.</text>
</comment>
<dbReference type="AlphaFoldDB" id="A0A7Y8ECA6"/>
<evidence type="ECO:0000313" key="2">
    <source>
        <dbReference type="Proteomes" id="UP000531950"/>
    </source>
</evidence>
<reference evidence="1 2" key="1">
    <citation type="submission" date="2020-04" db="EMBL/GenBank/DDBJ databases">
        <title>Molecular characterization of pseudomonads from Agaricus bisporus reveal novel blotch 2 pathogens in Western Europe.</title>
        <authorList>
            <person name="Taparia T."/>
            <person name="Krijger M."/>
            <person name="Haynes E."/>
            <person name="Elpinstone J.G."/>
            <person name="Noble R."/>
            <person name="Van Der Wolf J."/>
        </authorList>
    </citation>
    <scope>NUCLEOTIDE SEQUENCE [LARGE SCALE GENOMIC DNA]</scope>
    <source>
        <strain evidence="1 2">IPO3782</strain>
    </source>
</reference>
<dbReference type="RefSeq" id="WP_177067118.1">
    <property type="nucleotide sequence ID" value="NZ_JACARG010000009.1"/>
</dbReference>
<organism evidence="1 2">
    <name type="scientific">Pseudomonas yamanorum</name>
    <dbReference type="NCBI Taxonomy" id="515393"/>
    <lineage>
        <taxon>Bacteria</taxon>
        <taxon>Pseudomonadati</taxon>
        <taxon>Pseudomonadota</taxon>
        <taxon>Gammaproteobacteria</taxon>
        <taxon>Pseudomonadales</taxon>
        <taxon>Pseudomonadaceae</taxon>
        <taxon>Pseudomonas</taxon>
    </lineage>
</organism>